<dbReference type="EMBL" id="FCOI02000046">
    <property type="protein sequence ID" value="SAK95923.1"/>
    <property type="molecule type" value="Genomic_DNA"/>
</dbReference>
<sequence>MLKLGNGVNVSVSSSTDGHIIETHQVIPDSLLQSLADKRLASHNVREREMMHVASIPAALVDKWYRDGYDVFQEPIKKTVAKLKNENLEYFLATAKDV</sequence>
<reference evidence="2" key="1">
    <citation type="submission" date="2016-01" db="EMBL/GenBank/DDBJ databases">
        <authorList>
            <person name="Peeters Charlotte."/>
        </authorList>
    </citation>
    <scope>NUCLEOTIDE SEQUENCE [LARGE SCALE GENOMIC DNA]</scope>
</reference>
<proteinExistence type="predicted"/>
<dbReference type="RefSeq" id="WP_157696290.1">
    <property type="nucleotide sequence ID" value="NZ_FCOI02000046.1"/>
</dbReference>
<dbReference type="STRING" id="1777137.AWB76_07219"/>
<name>A0A158DN61_9BURK</name>
<dbReference type="AlphaFoldDB" id="A0A158DN61"/>
<keyword evidence="2" id="KW-1185">Reference proteome</keyword>
<organism evidence="1 2">
    <name type="scientific">Caballeronia temeraria</name>
    <dbReference type="NCBI Taxonomy" id="1777137"/>
    <lineage>
        <taxon>Bacteria</taxon>
        <taxon>Pseudomonadati</taxon>
        <taxon>Pseudomonadota</taxon>
        <taxon>Betaproteobacteria</taxon>
        <taxon>Burkholderiales</taxon>
        <taxon>Burkholderiaceae</taxon>
        <taxon>Caballeronia</taxon>
    </lineage>
</organism>
<accession>A0A158DN61</accession>
<evidence type="ECO:0000313" key="2">
    <source>
        <dbReference type="Proteomes" id="UP000054624"/>
    </source>
</evidence>
<gene>
    <name evidence="1" type="ORF">AWB76_07219</name>
</gene>
<protein>
    <submittedName>
        <fullName evidence="1">Uncharacterized protein</fullName>
    </submittedName>
</protein>
<dbReference type="OrthoDB" id="8481065at2"/>
<dbReference type="Proteomes" id="UP000054624">
    <property type="component" value="Unassembled WGS sequence"/>
</dbReference>
<evidence type="ECO:0000313" key="1">
    <source>
        <dbReference type="EMBL" id="SAK95923.1"/>
    </source>
</evidence>